<feature type="compositionally biased region" description="Pro residues" evidence="2">
    <location>
        <begin position="52"/>
        <end position="61"/>
    </location>
</feature>
<evidence type="ECO:0000313" key="4">
    <source>
        <dbReference type="EMBL" id="KAL2270429.1"/>
    </source>
</evidence>
<keyword evidence="1" id="KW-0371">Homeobox</keyword>
<comment type="caution">
    <text evidence="4">The sequence shown here is derived from an EMBL/GenBank/DDBJ whole genome shotgun (WGS) entry which is preliminary data.</text>
</comment>
<feature type="domain" description="Homeobox" evidence="3">
    <location>
        <begin position="238"/>
        <end position="301"/>
    </location>
</feature>
<dbReference type="InterPro" id="IPR001356">
    <property type="entry name" value="HD"/>
</dbReference>
<feature type="compositionally biased region" description="Polar residues" evidence="2">
    <location>
        <begin position="129"/>
        <end position="144"/>
    </location>
</feature>
<dbReference type="Gene3D" id="1.10.10.60">
    <property type="entry name" value="Homeodomain-like"/>
    <property type="match status" value="1"/>
</dbReference>
<evidence type="ECO:0000256" key="1">
    <source>
        <dbReference type="PROSITE-ProRule" id="PRU00108"/>
    </source>
</evidence>
<evidence type="ECO:0000256" key="2">
    <source>
        <dbReference type="SAM" id="MobiDB-lite"/>
    </source>
</evidence>
<gene>
    <name evidence="4" type="ORF">VTJ83DRAFT_2613</name>
</gene>
<sequence length="375" mass="41150">MAMAAQNDSPRGRVVLPGFGELVQSLSEGSMGLGPGPYSWDGPKAWSKARPSSPPYGYPRPRPSEWSYPSNLSEDARRRDSLRSSFQPTPTSPRTLPPPAALAREQSMSWSSPDDSSYASHWADPSPPSTLSNSRSQGPYQSTAYRPGPADPRPGAYGPEPNHFSTRYGSQPAHRPGSGGSGYSPDDYSPRGYAPMGAAAPAHGGYPSPGYVSAPSSNPEPRGRKRTGPSSGGSDGGDGEGKKRRNFSQETIDVLKRWANRRIDTLKFTSEEKDQIAREAGLDRNQVGSWYINYHRRNWVPDKAKYYSEALCEAEEAYREAVANARRAAQSGTDEARRAADAEVARCEALLEEIRPKERLAQRDLEEYERRRRGA</sequence>
<dbReference type="InterPro" id="IPR009057">
    <property type="entry name" value="Homeodomain-like_sf"/>
</dbReference>
<accession>A0ABR4DJC5</accession>
<keyword evidence="1" id="KW-0238">DNA-binding</keyword>
<feature type="region of interest" description="Disordered" evidence="2">
    <location>
        <begin position="26"/>
        <end position="249"/>
    </location>
</feature>
<feature type="compositionally biased region" description="Low complexity" evidence="2">
    <location>
        <begin position="101"/>
        <end position="120"/>
    </location>
</feature>
<comment type="subcellular location">
    <subcellularLocation>
        <location evidence="1">Nucleus</location>
    </subcellularLocation>
</comment>
<organism evidence="4 5">
    <name type="scientific">Remersonia thermophila</name>
    <dbReference type="NCBI Taxonomy" id="72144"/>
    <lineage>
        <taxon>Eukaryota</taxon>
        <taxon>Fungi</taxon>
        <taxon>Dikarya</taxon>
        <taxon>Ascomycota</taxon>
        <taxon>Pezizomycotina</taxon>
        <taxon>Sordariomycetes</taxon>
        <taxon>Sordariomycetidae</taxon>
        <taxon>Sordariales</taxon>
        <taxon>Sordariales incertae sedis</taxon>
        <taxon>Remersonia</taxon>
    </lineage>
</organism>
<feature type="DNA-binding region" description="Homeobox" evidence="1">
    <location>
        <begin position="240"/>
        <end position="302"/>
    </location>
</feature>
<dbReference type="EMBL" id="JAZGUE010000002">
    <property type="protein sequence ID" value="KAL2270429.1"/>
    <property type="molecule type" value="Genomic_DNA"/>
</dbReference>
<protein>
    <recommendedName>
        <fullName evidence="3">Homeobox domain-containing protein</fullName>
    </recommendedName>
</protein>
<keyword evidence="5" id="KW-1185">Reference proteome</keyword>
<evidence type="ECO:0000259" key="3">
    <source>
        <dbReference type="PROSITE" id="PS50071"/>
    </source>
</evidence>
<keyword evidence="1" id="KW-0539">Nucleus</keyword>
<dbReference type="GeneID" id="98123547"/>
<proteinExistence type="predicted"/>
<dbReference type="PROSITE" id="PS50071">
    <property type="entry name" value="HOMEOBOX_2"/>
    <property type="match status" value="1"/>
</dbReference>
<name>A0ABR4DJC5_9PEZI</name>
<reference evidence="4 5" key="1">
    <citation type="journal article" date="2024" name="Commun. Biol.">
        <title>Comparative genomic analysis of thermophilic fungi reveals convergent evolutionary adaptations and gene losses.</title>
        <authorList>
            <person name="Steindorff A.S."/>
            <person name="Aguilar-Pontes M.V."/>
            <person name="Robinson A.J."/>
            <person name="Andreopoulos B."/>
            <person name="LaButti K."/>
            <person name="Kuo A."/>
            <person name="Mondo S."/>
            <person name="Riley R."/>
            <person name="Otillar R."/>
            <person name="Haridas S."/>
            <person name="Lipzen A."/>
            <person name="Grimwood J."/>
            <person name="Schmutz J."/>
            <person name="Clum A."/>
            <person name="Reid I.D."/>
            <person name="Moisan M.C."/>
            <person name="Butler G."/>
            <person name="Nguyen T.T.M."/>
            <person name="Dewar K."/>
            <person name="Conant G."/>
            <person name="Drula E."/>
            <person name="Henrissat B."/>
            <person name="Hansel C."/>
            <person name="Singer S."/>
            <person name="Hutchinson M.I."/>
            <person name="de Vries R.P."/>
            <person name="Natvig D.O."/>
            <person name="Powell A.J."/>
            <person name="Tsang A."/>
            <person name="Grigoriev I.V."/>
        </authorList>
    </citation>
    <scope>NUCLEOTIDE SEQUENCE [LARGE SCALE GENOMIC DNA]</scope>
    <source>
        <strain evidence="4 5">ATCC 22073</strain>
    </source>
</reference>
<evidence type="ECO:0000313" key="5">
    <source>
        <dbReference type="Proteomes" id="UP001600064"/>
    </source>
</evidence>
<feature type="compositionally biased region" description="Low complexity" evidence="2">
    <location>
        <begin position="183"/>
        <end position="211"/>
    </location>
</feature>
<dbReference type="Proteomes" id="UP001600064">
    <property type="component" value="Unassembled WGS sequence"/>
</dbReference>
<dbReference type="SUPFAM" id="SSF46689">
    <property type="entry name" value="Homeodomain-like"/>
    <property type="match status" value="1"/>
</dbReference>
<dbReference type="RefSeq" id="XP_070869153.1">
    <property type="nucleotide sequence ID" value="XM_071008903.1"/>
</dbReference>